<reference evidence="1" key="1">
    <citation type="submission" date="2014-12" db="EMBL/GenBank/DDBJ databases">
        <title>Insight into the proteome of Arion vulgaris.</title>
        <authorList>
            <person name="Aradska J."/>
            <person name="Bulat T."/>
            <person name="Smidak R."/>
            <person name="Sarate P."/>
            <person name="Gangsoo J."/>
            <person name="Sialana F."/>
            <person name="Bilban M."/>
            <person name="Lubec G."/>
        </authorList>
    </citation>
    <scope>NUCLEOTIDE SEQUENCE</scope>
    <source>
        <tissue evidence="1">Skin</tissue>
    </source>
</reference>
<protein>
    <submittedName>
        <fullName evidence="1">Uncharacterized protein</fullName>
    </submittedName>
</protein>
<proteinExistence type="predicted"/>
<dbReference type="AlphaFoldDB" id="A0A0B6YFF6"/>
<organism evidence="1">
    <name type="scientific">Arion vulgaris</name>
    <dbReference type="NCBI Taxonomy" id="1028688"/>
    <lineage>
        <taxon>Eukaryota</taxon>
        <taxon>Metazoa</taxon>
        <taxon>Spiralia</taxon>
        <taxon>Lophotrochozoa</taxon>
        <taxon>Mollusca</taxon>
        <taxon>Gastropoda</taxon>
        <taxon>Heterobranchia</taxon>
        <taxon>Euthyneura</taxon>
        <taxon>Panpulmonata</taxon>
        <taxon>Eupulmonata</taxon>
        <taxon>Stylommatophora</taxon>
        <taxon>Helicina</taxon>
        <taxon>Arionoidea</taxon>
        <taxon>Arionidae</taxon>
        <taxon>Arion</taxon>
    </lineage>
</organism>
<dbReference type="EMBL" id="HACG01008049">
    <property type="protein sequence ID" value="CEK54914.1"/>
    <property type="molecule type" value="Transcribed_RNA"/>
</dbReference>
<sequence length="55" mass="6380">MNRRASTRLREMIRHSKRGNMWSSLDSSEEINRVRTTERNVVGNSGVHASSHRTK</sequence>
<evidence type="ECO:0000313" key="1">
    <source>
        <dbReference type="EMBL" id="CEK54914.1"/>
    </source>
</evidence>
<name>A0A0B6YFF6_9EUPU</name>
<accession>A0A0B6YFF6</accession>
<gene>
    <name evidence="1" type="primary">ORF23917</name>
</gene>
<feature type="non-terminal residue" evidence="1">
    <location>
        <position position="55"/>
    </location>
</feature>